<dbReference type="GO" id="GO:0140359">
    <property type="term" value="F:ABC-type transporter activity"/>
    <property type="evidence" value="ECO:0007669"/>
    <property type="project" value="InterPro"/>
</dbReference>
<reference evidence="9" key="1">
    <citation type="submission" date="2021-03" db="EMBL/GenBank/DDBJ databases">
        <authorList>
            <person name="Bekaert M."/>
        </authorList>
    </citation>
    <scope>NUCLEOTIDE SEQUENCE</scope>
</reference>
<dbReference type="OrthoDB" id="66620at2759"/>
<keyword evidence="6 7" id="KW-0472">Membrane</keyword>
<dbReference type="Pfam" id="PF00005">
    <property type="entry name" value="ABC_tran"/>
    <property type="match status" value="1"/>
</dbReference>
<dbReference type="AlphaFoldDB" id="A0A8S3SJ23"/>
<sequence length="501" mass="56917">MKTKSCVVNPVFINDCNTARVKIRVKEFEHKQSTTITCHDIRYRVDVKTKLCPRNIESKDILKGIHGVFMPGMNAILGPTGCGKSTLLDVLAGRKEPLRVSGDLLFNGSPPPENFKCMVGYVVQDDVVMGGLTVRENFAFSAALRLPAHITKADIQEKIQNVISELGLTSCADTKVGNEFCRGISGGERKRTNIGVELIISPHVLFLDEPTTGLDANTAHSVMQLLKKFRVISSRTLLNSLRNPQLSILHWFVLIIFGLIVGAIYWRMERDCESGIQNRVGAFFFILMNIVFSSLSAVELFIKERSIFIHENLSGFYRVSAYFFSKIICDSLSMRLIPVFLFSVITYFMLGLTVDTEKFFLYALTLFMVAMTGTSIAFFFSACVTDFGMANVWIAVTYVLMMVFSGLLVNIKTVHAWLRWIKWFSLFRYGLNALQIIELKDMTLRNGKVLCPNTGNRYLRRQDVAYETKWDFWQNIVALFSMSVLLFIGTYVQLRRMKKIR</sequence>
<evidence type="ECO:0000313" key="10">
    <source>
        <dbReference type="Proteomes" id="UP000683360"/>
    </source>
</evidence>
<keyword evidence="4 7" id="KW-0812">Transmembrane</keyword>
<accession>A0A8S3SJ23</accession>
<dbReference type="SUPFAM" id="SSF52540">
    <property type="entry name" value="P-loop containing nucleoside triphosphate hydrolases"/>
    <property type="match status" value="1"/>
</dbReference>
<dbReference type="GO" id="GO:0005524">
    <property type="term" value="F:ATP binding"/>
    <property type="evidence" value="ECO:0007669"/>
    <property type="project" value="InterPro"/>
</dbReference>
<protein>
    <submittedName>
        <fullName evidence="9">ABCG2</fullName>
    </submittedName>
</protein>
<dbReference type="FunFam" id="3.40.50.300:FF:000622">
    <property type="entry name" value="ATP-binding cassette sub-family G member 2"/>
    <property type="match status" value="1"/>
</dbReference>
<feature type="transmembrane region" description="Helical" evidence="7">
    <location>
        <begin position="336"/>
        <end position="354"/>
    </location>
</feature>
<feature type="transmembrane region" description="Helical" evidence="7">
    <location>
        <begin position="472"/>
        <end position="492"/>
    </location>
</feature>
<dbReference type="InterPro" id="IPR027417">
    <property type="entry name" value="P-loop_NTPase"/>
</dbReference>
<evidence type="ECO:0000256" key="7">
    <source>
        <dbReference type="SAM" id="Phobius"/>
    </source>
</evidence>
<dbReference type="PROSITE" id="PS50893">
    <property type="entry name" value="ABC_TRANSPORTER_2"/>
    <property type="match status" value="1"/>
</dbReference>
<comment type="subcellular location">
    <subcellularLocation>
        <location evidence="1">Membrane</location>
        <topology evidence="1">Multi-pass membrane protein</topology>
    </subcellularLocation>
</comment>
<keyword evidence="3" id="KW-0813">Transport</keyword>
<dbReference type="InterPro" id="IPR003439">
    <property type="entry name" value="ABC_transporter-like_ATP-bd"/>
</dbReference>
<dbReference type="GO" id="GO:0016887">
    <property type="term" value="F:ATP hydrolysis activity"/>
    <property type="evidence" value="ECO:0007669"/>
    <property type="project" value="InterPro"/>
</dbReference>
<dbReference type="GO" id="GO:0016324">
    <property type="term" value="C:apical plasma membrane"/>
    <property type="evidence" value="ECO:0007669"/>
    <property type="project" value="UniProtKB-ARBA"/>
</dbReference>
<evidence type="ECO:0000256" key="1">
    <source>
        <dbReference type="ARBA" id="ARBA00004141"/>
    </source>
</evidence>
<organism evidence="9 10">
    <name type="scientific">Mytilus edulis</name>
    <name type="common">Blue mussel</name>
    <dbReference type="NCBI Taxonomy" id="6550"/>
    <lineage>
        <taxon>Eukaryota</taxon>
        <taxon>Metazoa</taxon>
        <taxon>Spiralia</taxon>
        <taxon>Lophotrochozoa</taxon>
        <taxon>Mollusca</taxon>
        <taxon>Bivalvia</taxon>
        <taxon>Autobranchia</taxon>
        <taxon>Pteriomorphia</taxon>
        <taxon>Mytilida</taxon>
        <taxon>Mytiloidea</taxon>
        <taxon>Mytilidae</taxon>
        <taxon>Mytilinae</taxon>
        <taxon>Mytilus</taxon>
    </lineage>
</organism>
<feature type="transmembrane region" description="Helical" evidence="7">
    <location>
        <begin position="360"/>
        <end position="380"/>
    </location>
</feature>
<comment type="similarity">
    <text evidence="2">Belongs to the ABC transporter superfamily. ABCG family. Eye pigment precursor importer (TC 3.A.1.204) subfamily.</text>
</comment>
<dbReference type="GO" id="GO:0015562">
    <property type="term" value="F:efflux transmembrane transporter activity"/>
    <property type="evidence" value="ECO:0007669"/>
    <property type="project" value="UniProtKB-ARBA"/>
</dbReference>
<evidence type="ECO:0000256" key="3">
    <source>
        <dbReference type="ARBA" id="ARBA00022448"/>
    </source>
</evidence>
<evidence type="ECO:0000256" key="6">
    <source>
        <dbReference type="ARBA" id="ARBA00023136"/>
    </source>
</evidence>
<dbReference type="GO" id="GO:0008514">
    <property type="term" value="F:organic anion transmembrane transporter activity"/>
    <property type="evidence" value="ECO:0007669"/>
    <property type="project" value="UniProtKB-ARBA"/>
</dbReference>
<name>A0A8S3SJ23_MYTED</name>
<dbReference type="Gene3D" id="3.40.50.300">
    <property type="entry name" value="P-loop containing nucleotide triphosphate hydrolases"/>
    <property type="match status" value="1"/>
</dbReference>
<dbReference type="PANTHER" id="PTHR48041">
    <property type="entry name" value="ABC TRANSPORTER G FAMILY MEMBER 28"/>
    <property type="match status" value="1"/>
</dbReference>
<proteinExistence type="inferred from homology"/>
<keyword evidence="5 7" id="KW-1133">Transmembrane helix</keyword>
<gene>
    <name evidence="9" type="ORF">MEDL_34624</name>
</gene>
<dbReference type="Pfam" id="PF01061">
    <property type="entry name" value="ABC2_membrane"/>
    <property type="match status" value="1"/>
</dbReference>
<dbReference type="InterPro" id="IPR013525">
    <property type="entry name" value="ABC2_TM"/>
</dbReference>
<feature type="transmembrane region" description="Helical" evidence="7">
    <location>
        <begin position="392"/>
        <end position="411"/>
    </location>
</feature>
<feature type="domain" description="ABC transporter" evidence="8">
    <location>
        <begin position="41"/>
        <end position="286"/>
    </location>
</feature>
<dbReference type="EMBL" id="CAJPWZ010001677">
    <property type="protein sequence ID" value="CAG2221174.1"/>
    <property type="molecule type" value="Genomic_DNA"/>
</dbReference>
<feature type="transmembrane region" description="Helical" evidence="7">
    <location>
        <begin position="280"/>
        <end position="301"/>
    </location>
</feature>
<evidence type="ECO:0000259" key="8">
    <source>
        <dbReference type="PROSITE" id="PS50893"/>
    </source>
</evidence>
<evidence type="ECO:0000313" key="9">
    <source>
        <dbReference type="EMBL" id="CAG2221174.1"/>
    </source>
</evidence>
<evidence type="ECO:0000256" key="2">
    <source>
        <dbReference type="ARBA" id="ARBA00005814"/>
    </source>
</evidence>
<feature type="transmembrane region" description="Helical" evidence="7">
    <location>
        <begin position="248"/>
        <end position="268"/>
    </location>
</feature>
<keyword evidence="10" id="KW-1185">Reference proteome</keyword>
<dbReference type="PANTHER" id="PTHR48041:SF116">
    <property type="entry name" value="PROTEIN BROWN"/>
    <property type="match status" value="1"/>
</dbReference>
<comment type="caution">
    <text evidence="9">The sequence shown here is derived from an EMBL/GenBank/DDBJ whole genome shotgun (WGS) entry which is preliminary data.</text>
</comment>
<evidence type="ECO:0000256" key="5">
    <source>
        <dbReference type="ARBA" id="ARBA00022989"/>
    </source>
</evidence>
<dbReference type="Proteomes" id="UP000683360">
    <property type="component" value="Unassembled WGS sequence"/>
</dbReference>
<dbReference type="InterPro" id="IPR050352">
    <property type="entry name" value="ABCG_transporters"/>
</dbReference>
<evidence type="ECO:0000256" key="4">
    <source>
        <dbReference type="ARBA" id="ARBA00022692"/>
    </source>
</evidence>